<keyword evidence="3" id="KW-1185">Reference proteome</keyword>
<dbReference type="SUPFAM" id="SSF54427">
    <property type="entry name" value="NTF2-like"/>
    <property type="match status" value="1"/>
</dbReference>
<sequence length="126" mass="14223">MSTAGSVNKRTVERYIEGFNRSDHEQILACLTDDIEWTVFGHFRITGKEAYDANIEGPDPVGVPPEVTITRIVEENDVVMAEMTLRALQKDGTVMRAAMAEVFVMRDGLIRERRAYVVPLAENDHK</sequence>
<evidence type="ECO:0000313" key="2">
    <source>
        <dbReference type="EMBL" id="GII77970.1"/>
    </source>
</evidence>
<dbReference type="Pfam" id="PF12680">
    <property type="entry name" value="SnoaL_2"/>
    <property type="match status" value="1"/>
</dbReference>
<feature type="domain" description="SnoaL-like" evidence="1">
    <location>
        <begin position="12"/>
        <end position="112"/>
    </location>
</feature>
<reference evidence="2" key="1">
    <citation type="submission" date="2021-01" db="EMBL/GenBank/DDBJ databases">
        <title>Whole genome shotgun sequence of Sphaerisporangium rufum NBRC 109079.</title>
        <authorList>
            <person name="Komaki H."/>
            <person name="Tamura T."/>
        </authorList>
    </citation>
    <scope>NUCLEOTIDE SEQUENCE</scope>
    <source>
        <strain evidence="2">NBRC 109079</strain>
    </source>
</reference>
<organism evidence="2 3">
    <name type="scientific">Sphaerisporangium rufum</name>
    <dbReference type="NCBI Taxonomy" id="1381558"/>
    <lineage>
        <taxon>Bacteria</taxon>
        <taxon>Bacillati</taxon>
        <taxon>Actinomycetota</taxon>
        <taxon>Actinomycetes</taxon>
        <taxon>Streptosporangiales</taxon>
        <taxon>Streptosporangiaceae</taxon>
        <taxon>Sphaerisporangium</taxon>
    </lineage>
</organism>
<comment type="caution">
    <text evidence="2">The sequence shown here is derived from an EMBL/GenBank/DDBJ whole genome shotgun (WGS) entry which is preliminary data.</text>
</comment>
<dbReference type="InterPro" id="IPR032710">
    <property type="entry name" value="NTF2-like_dom_sf"/>
</dbReference>
<dbReference type="EMBL" id="BOOU01000044">
    <property type="protein sequence ID" value="GII77970.1"/>
    <property type="molecule type" value="Genomic_DNA"/>
</dbReference>
<dbReference type="Gene3D" id="3.10.450.50">
    <property type="match status" value="1"/>
</dbReference>
<gene>
    <name evidence="2" type="ORF">Sru01_29520</name>
</gene>
<dbReference type="Proteomes" id="UP000655287">
    <property type="component" value="Unassembled WGS sequence"/>
</dbReference>
<dbReference type="RefSeq" id="WP_203985043.1">
    <property type="nucleotide sequence ID" value="NZ_BOOU01000044.1"/>
</dbReference>
<evidence type="ECO:0000259" key="1">
    <source>
        <dbReference type="Pfam" id="PF12680"/>
    </source>
</evidence>
<dbReference type="AlphaFoldDB" id="A0A919V558"/>
<protein>
    <recommendedName>
        <fullName evidence="1">SnoaL-like domain-containing protein</fullName>
    </recommendedName>
</protein>
<evidence type="ECO:0000313" key="3">
    <source>
        <dbReference type="Proteomes" id="UP000655287"/>
    </source>
</evidence>
<dbReference type="InterPro" id="IPR037401">
    <property type="entry name" value="SnoaL-like"/>
</dbReference>
<name>A0A919V558_9ACTN</name>
<accession>A0A919V558</accession>
<proteinExistence type="predicted"/>